<name>A0A914V6S6_9BILA</name>
<accession>A0A914V6S6</accession>
<proteinExistence type="predicted"/>
<keyword evidence="1" id="KW-1185">Reference proteome</keyword>
<protein>
    <submittedName>
        <fullName evidence="2">Uncharacterized protein</fullName>
    </submittedName>
</protein>
<evidence type="ECO:0000313" key="1">
    <source>
        <dbReference type="Proteomes" id="UP000887566"/>
    </source>
</evidence>
<dbReference type="AlphaFoldDB" id="A0A914V6S6"/>
<sequence>MRLAGKGEGETCRQTRGVAMPMRRSVRISAGGGANDIVDAWTVARRRALVYYSDLHGVIGVRGRLTYKMVAGN</sequence>
<reference evidence="2" key="1">
    <citation type="submission" date="2022-11" db="UniProtKB">
        <authorList>
            <consortium name="WormBaseParasite"/>
        </authorList>
    </citation>
    <scope>IDENTIFICATION</scope>
</reference>
<dbReference type="WBParaSite" id="PSAMB.scaffold1606size29485.g14213.t1">
    <property type="protein sequence ID" value="PSAMB.scaffold1606size29485.g14213.t1"/>
    <property type="gene ID" value="PSAMB.scaffold1606size29485.g14213"/>
</dbReference>
<organism evidence="1 2">
    <name type="scientific">Plectus sambesii</name>
    <dbReference type="NCBI Taxonomy" id="2011161"/>
    <lineage>
        <taxon>Eukaryota</taxon>
        <taxon>Metazoa</taxon>
        <taxon>Ecdysozoa</taxon>
        <taxon>Nematoda</taxon>
        <taxon>Chromadorea</taxon>
        <taxon>Plectida</taxon>
        <taxon>Plectina</taxon>
        <taxon>Plectoidea</taxon>
        <taxon>Plectidae</taxon>
        <taxon>Plectus</taxon>
    </lineage>
</organism>
<evidence type="ECO:0000313" key="2">
    <source>
        <dbReference type="WBParaSite" id="PSAMB.scaffold1606size29485.g14213.t1"/>
    </source>
</evidence>
<dbReference type="Proteomes" id="UP000887566">
    <property type="component" value="Unplaced"/>
</dbReference>